<protein>
    <submittedName>
        <fullName evidence="2 3">Uncharacterized protein</fullName>
    </submittedName>
</protein>
<dbReference type="CTD" id="20215793"/>
<dbReference type="RefSeq" id="XP_009018569.1">
    <property type="nucleotide sequence ID" value="XM_009020321.1"/>
</dbReference>
<accession>T1G3Z5</accession>
<evidence type="ECO:0000313" key="4">
    <source>
        <dbReference type="Proteomes" id="UP000015101"/>
    </source>
</evidence>
<keyword evidence="1" id="KW-1133">Transmembrane helix</keyword>
<proteinExistence type="predicted"/>
<dbReference type="InParanoid" id="T1G3Z5"/>
<dbReference type="Gene3D" id="1.20.940.10">
    <property type="entry name" value="Functional domain of the splicing factor Prp18"/>
    <property type="match status" value="1"/>
</dbReference>
<keyword evidence="1" id="KW-0812">Transmembrane</keyword>
<evidence type="ECO:0000313" key="3">
    <source>
        <dbReference type="EnsemblMetazoa" id="HelroP80297"/>
    </source>
</evidence>
<evidence type="ECO:0000256" key="1">
    <source>
        <dbReference type="SAM" id="Phobius"/>
    </source>
</evidence>
<gene>
    <name evidence="3" type="primary">20215793</name>
    <name evidence="2" type="ORF">HELRODRAFT_80297</name>
</gene>
<keyword evidence="1" id="KW-0472">Membrane</keyword>
<sequence>QLSGPIVSGIHQIVQCVQMRDYNMALQYHSQIVNMGSFSEISSFGPSVKVFIFSACVCLFVCGVCVCFCLCMYGVFTYVCLYVCLYVCNFHNHNFNHFQSFSDRSFYRQPASYKSISD</sequence>
<reference evidence="2 4" key="2">
    <citation type="journal article" date="2013" name="Nature">
        <title>Insights into bilaterian evolution from three spiralian genomes.</title>
        <authorList>
            <person name="Simakov O."/>
            <person name="Marletaz F."/>
            <person name="Cho S.J."/>
            <person name="Edsinger-Gonzales E."/>
            <person name="Havlak P."/>
            <person name="Hellsten U."/>
            <person name="Kuo D.H."/>
            <person name="Larsson T."/>
            <person name="Lv J."/>
            <person name="Arendt D."/>
            <person name="Savage R."/>
            <person name="Osoegawa K."/>
            <person name="de Jong P."/>
            <person name="Grimwood J."/>
            <person name="Chapman J.A."/>
            <person name="Shapiro H."/>
            <person name="Aerts A."/>
            <person name="Otillar R.P."/>
            <person name="Terry A.Y."/>
            <person name="Boore J.L."/>
            <person name="Grigoriev I.V."/>
            <person name="Lindberg D.R."/>
            <person name="Seaver E.C."/>
            <person name="Weisblat D.A."/>
            <person name="Putnam N.H."/>
            <person name="Rokhsar D.S."/>
        </authorList>
    </citation>
    <scope>NUCLEOTIDE SEQUENCE</scope>
</reference>
<dbReference type="EMBL" id="AMQM01004686">
    <property type="status" value="NOT_ANNOTATED_CDS"/>
    <property type="molecule type" value="Genomic_DNA"/>
</dbReference>
<dbReference type="GeneID" id="20215793"/>
<reference evidence="4" key="1">
    <citation type="submission" date="2012-12" db="EMBL/GenBank/DDBJ databases">
        <authorList>
            <person name="Hellsten U."/>
            <person name="Grimwood J."/>
            <person name="Chapman J.A."/>
            <person name="Shapiro H."/>
            <person name="Aerts A."/>
            <person name="Otillar R.P."/>
            <person name="Terry A.Y."/>
            <person name="Boore J.L."/>
            <person name="Simakov O."/>
            <person name="Marletaz F."/>
            <person name="Cho S.-J."/>
            <person name="Edsinger-Gonzales E."/>
            <person name="Havlak P."/>
            <person name="Kuo D.-H."/>
            <person name="Larsson T."/>
            <person name="Lv J."/>
            <person name="Arendt D."/>
            <person name="Savage R."/>
            <person name="Osoegawa K."/>
            <person name="de Jong P."/>
            <person name="Lindberg D.R."/>
            <person name="Seaver E.C."/>
            <person name="Weisblat D.A."/>
            <person name="Putnam N.H."/>
            <person name="Grigoriev I.V."/>
            <person name="Rokhsar D.S."/>
        </authorList>
    </citation>
    <scope>NUCLEOTIDE SEQUENCE</scope>
</reference>
<evidence type="ECO:0000313" key="2">
    <source>
        <dbReference type="EMBL" id="ESO03421.1"/>
    </source>
</evidence>
<keyword evidence="4" id="KW-1185">Reference proteome</keyword>
<feature type="transmembrane region" description="Helical" evidence="1">
    <location>
        <begin position="50"/>
        <end position="76"/>
    </location>
</feature>
<dbReference type="HOGENOM" id="CLU_2078886_0_0_1"/>
<dbReference type="EnsemblMetazoa" id="HelroT80297">
    <property type="protein sequence ID" value="HelroP80297"/>
    <property type="gene ID" value="HelroG80297"/>
</dbReference>
<dbReference type="AlphaFoldDB" id="T1G3Z5"/>
<dbReference type="EMBL" id="KB096633">
    <property type="protein sequence ID" value="ESO03421.1"/>
    <property type="molecule type" value="Genomic_DNA"/>
</dbReference>
<name>T1G3Z5_HELRO</name>
<dbReference type="Proteomes" id="UP000015101">
    <property type="component" value="Unassembled WGS sequence"/>
</dbReference>
<dbReference type="KEGG" id="hro:HELRODRAFT_80297"/>
<reference evidence="3" key="3">
    <citation type="submission" date="2015-06" db="UniProtKB">
        <authorList>
            <consortium name="EnsemblMetazoa"/>
        </authorList>
    </citation>
    <scope>IDENTIFICATION</scope>
</reference>
<organism evidence="3 4">
    <name type="scientific">Helobdella robusta</name>
    <name type="common">Californian leech</name>
    <dbReference type="NCBI Taxonomy" id="6412"/>
    <lineage>
        <taxon>Eukaryota</taxon>
        <taxon>Metazoa</taxon>
        <taxon>Spiralia</taxon>
        <taxon>Lophotrochozoa</taxon>
        <taxon>Annelida</taxon>
        <taxon>Clitellata</taxon>
        <taxon>Hirudinea</taxon>
        <taxon>Rhynchobdellida</taxon>
        <taxon>Glossiphoniidae</taxon>
        <taxon>Helobdella</taxon>
    </lineage>
</organism>